<dbReference type="GO" id="GO:0016020">
    <property type="term" value="C:membrane"/>
    <property type="evidence" value="ECO:0007669"/>
    <property type="project" value="UniProtKB-SubCell"/>
</dbReference>
<evidence type="ECO:0000313" key="6">
    <source>
        <dbReference type="Proteomes" id="UP000504635"/>
    </source>
</evidence>
<proteinExistence type="inferred from homology"/>
<dbReference type="AlphaFoldDB" id="A0A6J2X7R2"/>
<accession>A0A6J2X7R2</accession>
<evidence type="ECO:0000256" key="5">
    <source>
        <dbReference type="RuleBase" id="RU362059"/>
    </source>
</evidence>
<dbReference type="InterPro" id="IPR035595">
    <property type="entry name" value="UDP_glycos_trans_CS"/>
</dbReference>
<sequence>MKLAALLLYSVILNSVYGLKLLIVFPVPARSHYILGNSLSKGLANLGHDVTFIAAFSEPNPPKTLKQIVLKELGEVRDEQPRNMFEMADISPFFQIFFLNGIGAMMTERVLEHPDTQKLLHSNEKFDAVIMEQFMSDALTALGHHFNAPLIVFSTLGANRWVNNLVANPEPASYVPDLFLSTSSEEMAFTERAYNLIFGMVAQLNLYYLVYPKQKKIAEKYFPGIPDFEKIHSNVSLVLLNSHESIGQPVPHVPNMIDIGGYHVQPPKALPKDLQDFMDSAKEGIIYFSMGSNLVPSQMPIRTKNVILKVLGSRKEKVLWKWDEDQLENKPANVKISKWFPQQDILAHPNCKLFITHGGLLSTTETVTMGVPILAFPIFGDQKLNAKRAESLGFGKSLEFSSITEEELASTLKELLSNPKYKKNAKLRSQLLKDRPVKPIELADYWIKYVVRYGGAPHLRVAGIRLPFYKYWFLDVVAVFGGGFVLSIYVLGKLCKYRKCKRAKKQLKESSKKKRQ</sequence>
<dbReference type="GeneID" id="115875651"/>
<comment type="catalytic activity">
    <reaction evidence="5">
        <text>glucuronate acceptor + UDP-alpha-D-glucuronate = acceptor beta-D-glucuronoside + UDP + H(+)</text>
        <dbReference type="Rhea" id="RHEA:21032"/>
        <dbReference type="ChEBI" id="CHEBI:15378"/>
        <dbReference type="ChEBI" id="CHEBI:58052"/>
        <dbReference type="ChEBI" id="CHEBI:58223"/>
        <dbReference type="ChEBI" id="CHEBI:132367"/>
        <dbReference type="ChEBI" id="CHEBI:132368"/>
        <dbReference type="EC" id="2.4.1.17"/>
    </reaction>
</comment>
<dbReference type="FunCoup" id="A0A6J2X7R2">
    <property type="interactions" value="429"/>
</dbReference>
<organism evidence="6 7">
    <name type="scientific">Sitophilus oryzae</name>
    <name type="common">Rice weevil</name>
    <name type="synonym">Curculio oryzae</name>
    <dbReference type="NCBI Taxonomy" id="7048"/>
    <lineage>
        <taxon>Eukaryota</taxon>
        <taxon>Metazoa</taxon>
        <taxon>Ecdysozoa</taxon>
        <taxon>Arthropoda</taxon>
        <taxon>Hexapoda</taxon>
        <taxon>Insecta</taxon>
        <taxon>Pterygota</taxon>
        <taxon>Neoptera</taxon>
        <taxon>Endopterygota</taxon>
        <taxon>Coleoptera</taxon>
        <taxon>Polyphaga</taxon>
        <taxon>Cucujiformia</taxon>
        <taxon>Curculionidae</taxon>
        <taxon>Dryophthorinae</taxon>
        <taxon>Sitophilus</taxon>
    </lineage>
</organism>
<gene>
    <name evidence="7" type="primary">LOC115875651</name>
</gene>
<dbReference type="InterPro" id="IPR050271">
    <property type="entry name" value="UDP-glycosyltransferase"/>
</dbReference>
<feature type="transmembrane region" description="Helical" evidence="5">
    <location>
        <begin position="471"/>
        <end position="492"/>
    </location>
</feature>
<protein>
    <recommendedName>
        <fullName evidence="5">UDP-glucuronosyltransferase</fullName>
        <ecNumber evidence="5">2.4.1.17</ecNumber>
    </recommendedName>
</protein>
<dbReference type="RefSeq" id="XP_030747030.1">
    <property type="nucleotide sequence ID" value="XM_030891170.1"/>
</dbReference>
<dbReference type="InParanoid" id="A0A6J2X7R2"/>
<dbReference type="CDD" id="cd03784">
    <property type="entry name" value="GT1_Gtf-like"/>
    <property type="match status" value="1"/>
</dbReference>
<dbReference type="Pfam" id="PF00201">
    <property type="entry name" value="UDPGT"/>
    <property type="match status" value="1"/>
</dbReference>
<keyword evidence="5" id="KW-1133">Transmembrane helix</keyword>
<reference evidence="7" key="1">
    <citation type="submission" date="2025-08" db="UniProtKB">
        <authorList>
            <consortium name="RefSeq"/>
        </authorList>
    </citation>
    <scope>IDENTIFICATION</scope>
    <source>
        <tissue evidence="7">Gonads</tissue>
    </source>
</reference>
<dbReference type="OrthoDB" id="5835829at2759"/>
<evidence type="ECO:0000256" key="1">
    <source>
        <dbReference type="ARBA" id="ARBA00009995"/>
    </source>
</evidence>
<evidence type="ECO:0000256" key="2">
    <source>
        <dbReference type="ARBA" id="ARBA00022676"/>
    </source>
</evidence>
<evidence type="ECO:0000313" key="7">
    <source>
        <dbReference type="RefSeq" id="XP_030747030.1"/>
    </source>
</evidence>
<dbReference type="Proteomes" id="UP000504635">
    <property type="component" value="Unplaced"/>
</dbReference>
<dbReference type="PANTHER" id="PTHR48043">
    <property type="entry name" value="EG:EG0003.4 PROTEIN-RELATED"/>
    <property type="match status" value="1"/>
</dbReference>
<dbReference type="SUPFAM" id="SSF53756">
    <property type="entry name" value="UDP-Glycosyltransferase/glycogen phosphorylase"/>
    <property type="match status" value="1"/>
</dbReference>
<keyword evidence="5" id="KW-0812">Transmembrane</keyword>
<dbReference type="GO" id="GO:0015020">
    <property type="term" value="F:glucuronosyltransferase activity"/>
    <property type="evidence" value="ECO:0007669"/>
    <property type="project" value="UniProtKB-EC"/>
</dbReference>
<dbReference type="PANTHER" id="PTHR48043:SF159">
    <property type="entry name" value="EG:EG0003.4 PROTEIN-RELATED"/>
    <property type="match status" value="1"/>
</dbReference>
<keyword evidence="2 4" id="KW-0328">Glycosyltransferase</keyword>
<evidence type="ECO:0000256" key="3">
    <source>
        <dbReference type="ARBA" id="ARBA00022679"/>
    </source>
</evidence>
<keyword evidence="6" id="KW-1185">Reference proteome</keyword>
<dbReference type="FunFam" id="3.40.50.2000:FF:000050">
    <property type="entry name" value="UDP-glucuronosyltransferase"/>
    <property type="match status" value="1"/>
</dbReference>
<name>A0A6J2X7R2_SITOR</name>
<evidence type="ECO:0000256" key="4">
    <source>
        <dbReference type="RuleBase" id="RU003718"/>
    </source>
</evidence>
<comment type="subcellular location">
    <subcellularLocation>
        <location evidence="5">Membrane</location>
        <topology evidence="5">Single-pass membrane protein</topology>
    </subcellularLocation>
</comment>
<dbReference type="PROSITE" id="PS00375">
    <property type="entry name" value="UDPGT"/>
    <property type="match status" value="1"/>
</dbReference>
<keyword evidence="3 4" id="KW-0808">Transferase</keyword>
<dbReference type="EC" id="2.4.1.17" evidence="5"/>
<dbReference type="FunFam" id="3.40.50.2000:FF:000144">
    <property type="entry name" value="UDP-glucuronosyltransferase"/>
    <property type="match status" value="1"/>
</dbReference>
<comment type="similarity">
    <text evidence="1 4">Belongs to the UDP-glycosyltransferase family.</text>
</comment>
<keyword evidence="5" id="KW-0472">Membrane</keyword>
<dbReference type="Gene3D" id="3.40.50.2000">
    <property type="entry name" value="Glycogen Phosphorylase B"/>
    <property type="match status" value="2"/>
</dbReference>
<dbReference type="InterPro" id="IPR002213">
    <property type="entry name" value="UDP_glucos_trans"/>
</dbReference>